<proteinExistence type="predicted"/>
<dbReference type="AlphaFoldDB" id="A0A0A8YAB1"/>
<evidence type="ECO:0000313" key="1">
    <source>
        <dbReference type="EMBL" id="JAD22355.1"/>
    </source>
</evidence>
<sequence length="49" mass="5874">MRGVVFSLIFLSFWWYLTEPTRFSGVFKLGRFQSRGDSFLCLNLFFPMQ</sequence>
<organism evidence="1">
    <name type="scientific">Arundo donax</name>
    <name type="common">Giant reed</name>
    <name type="synonym">Donax arundinaceus</name>
    <dbReference type="NCBI Taxonomy" id="35708"/>
    <lineage>
        <taxon>Eukaryota</taxon>
        <taxon>Viridiplantae</taxon>
        <taxon>Streptophyta</taxon>
        <taxon>Embryophyta</taxon>
        <taxon>Tracheophyta</taxon>
        <taxon>Spermatophyta</taxon>
        <taxon>Magnoliopsida</taxon>
        <taxon>Liliopsida</taxon>
        <taxon>Poales</taxon>
        <taxon>Poaceae</taxon>
        <taxon>PACMAD clade</taxon>
        <taxon>Arundinoideae</taxon>
        <taxon>Arundineae</taxon>
        <taxon>Arundo</taxon>
    </lineage>
</organism>
<name>A0A0A8YAB1_ARUDO</name>
<reference evidence="1" key="1">
    <citation type="submission" date="2014-09" db="EMBL/GenBank/DDBJ databases">
        <authorList>
            <person name="Magalhaes I.L.F."/>
            <person name="Oliveira U."/>
            <person name="Santos F.R."/>
            <person name="Vidigal T.H.D.A."/>
            <person name="Brescovit A.D."/>
            <person name="Santos A.J."/>
        </authorList>
    </citation>
    <scope>NUCLEOTIDE SEQUENCE</scope>
    <source>
        <tissue evidence="1">Shoot tissue taken approximately 20 cm above the soil surface</tissue>
    </source>
</reference>
<protein>
    <submittedName>
        <fullName evidence="1">Uncharacterized protein</fullName>
    </submittedName>
</protein>
<accession>A0A0A8YAB1</accession>
<dbReference type="EMBL" id="GBRH01275540">
    <property type="protein sequence ID" value="JAD22355.1"/>
    <property type="molecule type" value="Transcribed_RNA"/>
</dbReference>
<reference evidence="1" key="2">
    <citation type="journal article" date="2015" name="Data Brief">
        <title>Shoot transcriptome of the giant reed, Arundo donax.</title>
        <authorList>
            <person name="Barrero R.A."/>
            <person name="Guerrero F.D."/>
            <person name="Moolhuijzen P."/>
            <person name="Goolsby J.A."/>
            <person name="Tidwell J."/>
            <person name="Bellgard S.E."/>
            <person name="Bellgard M.I."/>
        </authorList>
    </citation>
    <scope>NUCLEOTIDE SEQUENCE</scope>
    <source>
        <tissue evidence="1">Shoot tissue taken approximately 20 cm above the soil surface</tissue>
    </source>
</reference>